<evidence type="ECO:0000313" key="10">
    <source>
        <dbReference type="Proteomes" id="UP000030408"/>
    </source>
</evidence>
<protein>
    <submittedName>
        <fullName evidence="9">Cobalamin biosynthesis protein CbiY</fullName>
    </submittedName>
</protein>
<accession>A0A0A3HUR7</accession>
<dbReference type="RefSeq" id="WP_176400044.1">
    <property type="nucleotide sequence ID" value="NZ_AVCY01000001.1"/>
</dbReference>
<organism evidence="9 10">
    <name type="scientific">Ureibacillus sinduriensis BLB-1 = JCM 15800</name>
    <dbReference type="NCBI Taxonomy" id="1384057"/>
    <lineage>
        <taxon>Bacteria</taxon>
        <taxon>Bacillati</taxon>
        <taxon>Bacillota</taxon>
        <taxon>Bacilli</taxon>
        <taxon>Bacillales</taxon>
        <taxon>Caryophanaceae</taxon>
        <taxon>Ureibacillus</taxon>
    </lineage>
</organism>
<dbReference type="PANTHER" id="PTHR43821">
    <property type="entry name" value="NAD(P)H NITROREDUCTASE YDJA-RELATED"/>
    <property type="match status" value="1"/>
</dbReference>
<dbReference type="Pfam" id="PF00881">
    <property type="entry name" value="Nitroreductase"/>
    <property type="match status" value="1"/>
</dbReference>
<dbReference type="GO" id="GO:0016491">
    <property type="term" value="F:oxidoreductase activity"/>
    <property type="evidence" value="ECO:0007669"/>
    <property type="project" value="UniProtKB-KW"/>
</dbReference>
<evidence type="ECO:0000256" key="2">
    <source>
        <dbReference type="ARBA" id="ARBA00007118"/>
    </source>
</evidence>
<keyword evidence="6" id="KW-0560">Oxidoreductase</keyword>
<keyword evidence="3" id="KW-0285">Flavoprotein</keyword>
<dbReference type="eggNOG" id="COG0778">
    <property type="taxonomic scope" value="Bacteria"/>
</dbReference>
<sequence length="186" mass="21331">MTIFDALKKRRAIRQYQNKPVEKHKIEQLLEAATFAPNDRNREPWHFYILQGGALKRYEEVATEYLLERFPTKPNLIESSLEVIKTTPLVIVVTSEKVEDDEAATKDNVFAVCSAIMSMWLMAEELGLGFVWRTRGVGLVHDERLHSFIGAAANEQVVGTLFIGYPQEGQLSEKKRTSFEEKTTWL</sequence>
<dbReference type="InterPro" id="IPR029479">
    <property type="entry name" value="Nitroreductase"/>
</dbReference>
<dbReference type="InterPro" id="IPR052530">
    <property type="entry name" value="NAD(P)H_nitroreductase"/>
</dbReference>
<dbReference type="PANTHER" id="PTHR43821:SF1">
    <property type="entry name" value="NAD(P)H NITROREDUCTASE YDJA-RELATED"/>
    <property type="match status" value="1"/>
</dbReference>
<evidence type="ECO:0000259" key="8">
    <source>
        <dbReference type="Pfam" id="PF00881"/>
    </source>
</evidence>
<evidence type="ECO:0000256" key="7">
    <source>
        <dbReference type="ARBA" id="ARBA00023027"/>
    </source>
</evidence>
<name>A0A0A3HUR7_9BACL</name>
<evidence type="ECO:0000256" key="3">
    <source>
        <dbReference type="ARBA" id="ARBA00022630"/>
    </source>
</evidence>
<dbReference type="SUPFAM" id="SSF55469">
    <property type="entry name" value="FMN-dependent nitroreductase-like"/>
    <property type="match status" value="1"/>
</dbReference>
<proteinExistence type="inferred from homology"/>
<keyword evidence="5" id="KW-0521">NADP</keyword>
<dbReference type="STRING" id="1384057.CD33_18850"/>
<dbReference type="CDD" id="cd02135">
    <property type="entry name" value="YdjA-like"/>
    <property type="match status" value="1"/>
</dbReference>
<dbReference type="InterPro" id="IPR026021">
    <property type="entry name" value="YdjA-like"/>
</dbReference>
<evidence type="ECO:0000256" key="6">
    <source>
        <dbReference type="ARBA" id="ARBA00023002"/>
    </source>
</evidence>
<dbReference type="Proteomes" id="UP000030408">
    <property type="component" value="Unassembled WGS sequence"/>
</dbReference>
<comment type="caution">
    <text evidence="9">The sequence shown here is derived from an EMBL/GenBank/DDBJ whole genome shotgun (WGS) entry which is preliminary data.</text>
</comment>
<gene>
    <name evidence="9" type="ORF">CD33_18850</name>
</gene>
<keyword evidence="10" id="KW-1185">Reference proteome</keyword>
<dbReference type="AlphaFoldDB" id="A0A0A3HUR7"/>
<evidence type="ECO:0000256" key="5">
    <source>
        <dbReference type="ARBA" id="ARBA00022857"/>
    </source>
</evidence>
<keyword evidence="4" id="KW-0288">FMN</keyword>
<keyword evidence="7" id="KW-0520">NAD</keyword>
<evidence type="ECO:0000256" key="4">
    <source>
        <dbReference type="ARBA" id="ARBA00022643"/>
    </source>
</evidence>
<dbReference type="EMBL" id="JPVO01000055">
    <property type="protein sequence ID" value="KGR74058.1"/>
    <property type="molecule type" value="Genomic_DNA"/>
</dbReference>
<comment type="similarity">
    <text evidence="2">Belongs to the nitroreductase family.</text>
</comment>
<dbReference type="Gene3D" id="3.40.109.10">
    <property type="entry name" value="NADH Oxidase"/>
    <property type="match status" value="1"/>
</dbReference>
<evidence type="ECO:0000256" key="1">
    <source>
        <dbReference type="ARBA" id="ARBA00001917"/>
    </source>
</evidence>
<feature type="domain" description="Nitroreductase" evidence="8">
    <location>
        <begin position="7"/>
        <end position="165"/>
    </location>
</feature>
<comment type="cofactor">
    <cofactor evidence="1">
        <name>FMN</name>
        <dbReference type="ChEBI" id="CHEBI:58210"/>
    </cofactor>
</comment>
<evidence type="ECO:0000313" key="9">
    <source>
        <dbReference type="EMBL" id="KGR74058.1"/>
    </source>
</evidence>
<reference evidence="9 10" key="1">
    <citation type="submission" date="2014-02" db="EMBL/GenBank/DDBJ databases">
        <title>Draft genome sequence of Lysinibacillus sinduriensis JCM 15800.</title>
        <authorList>
            <person name="Zhang F."/>
            <person name="Wang G."/>
            <person name="Zhang L."/>
        </authorList>
    </citation>
    <scope>NUCLEOTIDE SEQUENCE [LARGE SCALE GENOMIC DNA]</scope>
    <source>
        <strain evidence="9 10">JCM 15800</strain>
    </source>
</reference>
<dbReference type="InterPro" id="IPR000415">
    <property type="entry name" value="Nitroreductase-like"/>
</dbReference>